<dbReference type="Proteomes" id="UP001213664">
    <property type="component" value="Chromosome"/>
</dbReference>
<dbReference type="PROSITE" id="PS51257">
    <property type="entry name" value="PROKAR_LIPOPROTEIN"/>
    <property type="match status" value="1"/>
</dbReference>
<reference evidence="2" key="1">
    <citation type="submission" date="2023-03" db="EMBL/GenBank/DDBJ databases">
        <title>Andean soil-derived lignocellulolytic bacterial consortium as a source of novel taxa and putative plastic-active enzymes.</title>
        <authorList>
            <person name="Diaz-Garcia L."/>
            <person name="Chuvochina M."/>
            <person name="Feuerriegel G."/>
            <person name="Bunk B."/>
            <person name="Sproer C."/>
            <person name="Streit W.R."/>
            <person name="Rodriguez L.M."/>
            <person name="Overmann J."/>
            <person name="Jimenez D.J."/>
        </authorList>
    </citation>
    <scope>NUCLEOTIDE SEQUENCE</scope>
    <source>
        <strain evidence="2">MAG 833</strain>
    </source>
</reference>
<evidence type="ECO:0000313" key="2">
    <source>
        <dbReference type="EMBL" id="WEK38583.1"/>
    </source>
</evidence>
<dbReference type="Gene3D" id="1.20.1260.10">
    <property type="match status" value="1"/>
</dbReference>
<dbReference type="Pfam" id="PF03713">
    <property type="entry name" value="DUF305"/>
    <property type="match status" value="1"/>
</dbReference>
<name>A0AAJ6BIQ6_9CAUL</name>
<dbReference type="InterPro" id="IPR005183">
    <property type="entry name" value="DUF305_CopM-like"/>
</dbReference>
<organism evidence="2 3">
    <name type="scientific">Candidatus Brevundimonas colombiensis</name>
    <dbReference type="NCBI Taxonomy" id="3121376"/>
    <lineage>
        <taxon>Bacteria</taxon>
        <taxon>Pseudomonadati</taxon>
        <taxon>Pseudomonadota</taxon>
        <taxon>Alphaproteobacteria</taxon>
        <taxon>Caulobacterales</taxon>
        <taxon>Caulobacteraceae</taxon>
        <taxon>Brevundimonas</taxon>
    </lineage>
</organism>
<gene>
    <name evidence="2" type="ORF">P0Y50_08450</name>
</gene>
<sequence>MIRAAVPVALVLMLGACDGGGDPVQQALRDTSAANHAAAAHTTAEAEAASQTADQAYVAKMIAHNEGAVAMARIALRDSRDPAIRRMAQTVIDTRSREIAEMKAWTPATPPTR</sequence>
<feature type="domain" description="DUF305" evidence="1">
    <location>
        <begin position="29"/>
        <end position="105"/>
    </location>
</feature>
<dbReference type="InterPro" id="IPR012347">
    <property type="entry name" value="Ferritin-like"/>
</dbReference>
<dbReference type="EMBL" id="CP119326">
    <property type="protein sequence ID" value="WEK38583.1"/>
    <property type="molecule type" value="Genomic_DNA"/>
</dbReference>
<protein>
    <submittedName>
        <fullName evidence="2">DUF305 domain-containing protein</fullName>
    </submittedName>
</protein>
<evidence type="ECO:0000313" key="3">
    <source>
        <dbReference type="Proteomes" id="UP001213664"/>
    </source>
</evidence>
<accession>A0AAJ6BIQ6</accession>
<dbReference type="AlphaFoldDB" id="A0AAJ6BIQ6"/>
<proteinExistence type="predicted"/>
<evidence type="ECO:0000259" key="1">
    <source>
        <dbReference type="Pfam" id="PF03713"/>
    </source>
</evidence>